<feature type="chain" id="PRO_5018551209" description="DUF4760 domain-containing protein" evidence="1">
    <location>
        <begin position="24"/>
        <end position="159"/>
    </location>
</feature>
<evidence type="ECO:0000313" key="2">
    <source>
        <dbReference type="EMBL" id="RUT48618.1"/>
    </source>
</evidence>
<dbReference type="Proteomes" id="UP000279446">
    <property type="component" value="Unassembled WGS sequence"/>
</dbReference>
<dbReference type="EMBL" id="RZNY01000001">
    <property type="protein sequence ID" value="RUT48618.1"/>
    <property type="molecule type" value="Genomic_DNA"/>
</dbReference>
<organism evidence="2 3">
    <name type="scientific">Paenibacillus anaericanus</name>
    <dbReference type="NCBI Taxonomy" id="170367"/>
    <lineage>
        <taxon>Bacteria</taxon>
        <taxon>Bacillati</taxon>
        <taxon>Bacillota</taxon>
        <taxon>Bacilli</taxon>
        <taxon>Bacillales</taxon>
        <taxon>Paenibacillaceae</taxon>
        <taxon>Paenibacillus</taxon>
    </lineage>
</organism>
<feature type="signal peptide" evidence="1">
    <location>
        <begin position="1"/>
        <end position="23"/>
    </location>
</feature>
<keyword evidence="1" id="KW-0732">Signal</keyword>
<proteinExistence type="predicted"/>
<evidence type="ECO:0000313" key="3">
    <source>
        <dbReference type="Proteomes" id="UP000279446"/>
    </source>
</evidence>
<dbReference type="AlphaFoldDB" id="A0A3S1DNR6"/>
<gene>
    <name evidence="2" type="ORF">EJP82_01365</name>
</gene>
<keyword evidence="3" id="KW-1185">Reference proteome</keyword>
<dbReference type="RefSeq" id="WP_127190212.1">
    <property type="nucleotide sequence ID" value="NZ_RZNY01000001.1"/>
</dbReference>
<evidence type="ECO:0008006" key="4">
    <source>
        <dbReference type="Google" id="ProtNLM"/>
    </source>
</evidence>
<protein>
    <recommendedName>
        <fullName evidence="4">DUF4760 domain-containing protein</fullName>
    </recommendedName>
</protein>
<reference evidence="2 3" key="1">
    <citation type="submission" date="2018-12" db="EMBL/GenBank/DDBJ databases">
        <authorList>
            <person name="Sun L."/>
            <person name="Chen Z."/>
        </authorList>
    </citation>
    <scope>NUCLEOTIDE SEQUENCE [LARGE SCALE GENOMIC DNA]</scope>
    <source>
        <strain evidence="2 3">DSM 15890</strain>
    </source>
</reference>
<accession>A0A3S1DNR6</accession>
<comment type="caution">
    <text evidence="2">The sequence shown here is derived from an EMBL/GenBank/DDBJ whole genome shotgun (WGS) entry which is preliminary data.</text>
</comment>
<sequence length="159" mass="18584">MVIQWTTLSNVLLVATAITSAFAAIKSANAARESLLFNKEQIKKQEEEQEYISAIYLERVKKDVKYLHDAVVGQYSSLDVTTLKYAKLIALPSPSEMAKYLPDKKDHITKIFELYNDYYSKYWFKDGEFSTEMYDKYQSNVRQESFRLGSEIMEYINRL</sequence>
<evidence type="ECO:0000256" key="1">
    <source>
        <dbReference type="SAM" id="SignalP"/>
    </source>
</evidence>
<name>A0A3S1DNR6_9BACL</name>